<dbReference type="InterPro" id="IPR023546">
    <property type="entry name" value="MGMT"/>
</dbReference>
<sequence>MTACLTIDSPLGPLTLHAQDGAITALTWEEATDAQAPTPLLQEAAAQLAAYFDGRLTRFDLPLRVEGSDFQKAVCAQMSAIPYGETRTYGDLARALGQPAQAVGGACGANPIPILIPCHRVVGANGLTGFSGAGGVETKAALLRLEGALLI</sequence>
<dbReference type="GO" id="GO:0032259">
    <property type="term" value="P:methylation"/>
    <property type="evidence" value="ECO:0007669"/>
    <property type="project" value="UniProtKB-KW"/>
</dbReference>
<evidence type="ECO:0000313" key="12">
    <source>
        <dbReference type="EMBL" id="SLN62623.1"/>
    </source>
</evidence>
<keyword evidence="7 9" id="KW-0234">DNA repair</keyword>
<protein>
    <recommendedName>
        <fullName evidence="9">Methylated-DNA--protein-cysteine methyltransferase</fullName>
        <ecNumber evidence="9">2.1.1.63</ecNumber>
    </recommendedName>
    <alternativeName>
        <fullName evidence="9">6-O-methylguanine-DNA methyltransferase</fullName>
        <shortName evidence="9">MGMT</shortName>
    </alternativeName>
    <alternativeName>
        <fullName evidence="9">O-6-methylguanine-DNA-alkyltransferase</fullName>
    </alternativeName>
</protein>
<dbReference type="Pfam" id="PF01035">
    <property type="entry name" value="DNA_binding_1"/>
    <property type="match status" value="1"/>
</dbReference>
<gene>
    <name evidence="12" type="primary">ogt</name>
    <name evidence="12" type="ORF">PSA7680_03304</name>
</gene>
<organism evidence="12 13">
    <name type="scientific">Pseudoruegeria aquimaris</name>
    <dbReference type="NCBI Taxonomy" id="393663"/>
    <lineage>
        <taxon>Bacteria</taxon>
        <taxon>Pseudomonadati</taxon>
        <taxon>Pseudomonadota</taxon>
        <taxon>Alphaproteobacteria</taxon>
        <taxon>Rhodobacterales</taxon>
        <taxon>Roseobacteraceae</taxon>
        <taxon>Pseudoruegeria</taxon>
    </lineage>
</organism>
<evidence type="ECO:0000256" key="5">
    <source>
        <dbReference type="ARBA" id="ARBA00022679"/>
    </source>
</evidence>
<dbReference type="GO" id="GO:0006307">
    <property type="term" value="P:DNA alkylation repair"/>
    <property type="evidence" value="ECO:0007669"/>
    <property type="project" value="UniProtKB-UniRule"/>
</dbReference>
<proteinExistence type="inferred from homology"/>
<dbReference type="SUPFAM" id="SSF53155">
    <property type="entry name" value="Methylated DNA-protein cysteine methyltransferase domain"/>
    <property type="match status" value="1"/>
</dbReference>
<dbReference type="InterPro" id="IPR036631">
    <property type="entry name" value="MGMT_N_sf"/>
</dbReference>
<comment type="subcellular location">
    <subcellularLocation>
        <location evidence="9">Cytoplasm</location>
    </subcellularLocation>
</comment>
<dbReference type="GO" id="GO:0003908">
    <property type="term" value="F:methylated-DNA-[protein]-cysteine S-methyltransferase activity"/>
    <property type="evidence" value="ECO:0007669"/>
    <property type="project" value="UniProtKB-UniRule"/>
</dbReference>
<comment type="function">
    <text evidence="9">Involved in the cellular defense against the biological effects of O6-methylguanine (O6-MeG) and O4-methylthymine (O4-MeT) in DNA. Repairs the methylated nucleobase in DNA by stoichiometrically transferring the methyl group to a cysteine residue in the enzyme. This is a suicide reaction: the enzyme is irreversibly inactivated.</text>
</comment>
<dbReference type="CDD" id="cd06445">
    <property type="entry name" value="ATase"/>
    <property type="match status" value="1"/>
</dbReference>
<dbReference type="PROSITE" id="PS00374">
    <property type="entry name" value="MGMT"/>
    <property type="match status" value="1"/>
</dbReference>
<evidence type="ECO:0000256" key="6">
    <source>
        <dbReference type="ARBA" id="ARBA00022763"/>
    </source>
</evidence>
<dbReference type="SUPFAM" id="SSF46767">
    <property type="entry name" value="Methylated DNA-protein cysteine methyltransferase, C-terminal domain"/>
    <property type="match status" value="1"/>
</dbReference>
<dbReference type="InterPro" id="IPR014048">
    <property type="entry name" value="MethylDNA_cys_MeTrfase_DNA-bd"/>
</dbReference>
<dbReference type="Gene3D" id="3.30.160.70">
    <property type="entry name" value="Methylated DNA-protein cysteine methyltransferase domain"/>
    <property type="match status" value="1"/>
</dbReference>
<dbReference type="OrthoDB" id="9802228at2"/>
<dbReference type="InterPro" id="IPR036388">
    <property type="entry name" value="WH-like_DNA-bd_sf"/>
</dbReference>
<dbReference type="AlphaFoldDB" id="A0A1Y5TKM3"/>
<feature type="active site" description="Nucleophile; methyl group acceptor" evidence="9">
    <location>
        <position position="118"/>
    </location>
</feature>
<feature type="domain" description="Methylated-DNA-[protein]-cysteine S-methyltransferase DNA binding" evidence="10">
    <location>
        <begin position="69"/>
        <end position="148"/>
    </location>
</feature>
<name>A0A1Y5TKM3_9RHOB</name>
<dbReference type="Pfam" id="PF02870">
    <property type="entry name" value="Methyltransf_1N"/>
    <property type="match status" value="1"/>
</dbReference>
<reference evidence="12 13" key="1">
    <citation type="submission" date="2017-03" db="EMBL/GenBank/DDBJ databases">
        <authorList>
            <person name="Afonso C.L."/>
            <person name="Miller P.J."/>
            <person name="Scott M.A."/>
            <person name="Spackman E."/>
            <person name="Goraichik I."/>
            <person name="Dimitrov K.M."/>
            <person name="Suarez D.L."/>
            <person name="Swayne D.E."/>
        </authorList>
    </citation>
    <scope>NUCLEOTIDE SEQUENCE [LARGE SCALE GENOMIC DNA]</scope>
    <source>
        <strain evidence="12 13">CECT 7680</strain>
    </source>
</reference>
<dbReference type="PANTHER" id="PTHR10815:SF5">
    <property type="entry name" value="METHYLATED-DNA--PROTEIN-CYSTEINE METHYLTRANSFERASE"/>
    <property type="match status" value="1"/>
</dbReference>
<feature type="domain" description="Methylguanine DNA methyltransferase ribonuclease-like" evidence="11">
    <location>
        <begin position="6"/>
        <end position="64"/>
    </location>
</feature>
<evidence type="ECO:0000256" key="7">
    <source>
        <dbReference type="ARBA" id="ARBA00023204"/>
    </source>
</evidence>
<dbReference type="PANTHER" id="PTHR10815">
    <property type="entry name" value="METHYLATED-DNA--PROTEIN-CYSTEINE METHYLTRANSFERASE"/>
    <property type="match status" value="1"/>
</dbReference>
<comment type="miscellaneous">
    <text evidence="9">This enzyme catalyzes only one turnover and therefore is not strictly catalytic. According to one definition, an enzyme is a biocatalyst that acts repeatedly and over many reaction cycles.</text>
</comment>
<evidence type="ECO:0000256" key="9">
    <source>
        <dbReference type="HAMAP-Rule" id="MF_00772"/>
    </source>
</evidence>
<dbReference type="InterPro" id="IPR001497">
    <property type="entry name" value="MethylDNA_cys_MeTrfase_AS"/>
</dbReference>
<evidence type="ECO:0000313" key="13">
    <source>
        <dbReference type="Proteomes" id="UP000193409"/>
    </source>
</evidence>
<dbReference type="Proteomes" id="UP000193409">
    <property type="component" value="Unassembled WGS sequence"/>
</dbReference>
<dbReference type="FunFam" id="1.10.10.10:FF:000214">
    <property type="entry name" value="Methylated-DNA--protein-cysteine methyltransferase"/>
    <property type="match status" value="1"/>
</dbReference>
<evidence type="ECO:0000256" key="2">
    <source>
        <dbReference type="ARBA" id="ARBA00008711"/>
    </source>
</evidence>
<keyword evidence="5 9" id="KW-0808">Transferase</keyword>
<evidence type="ECO:0000259" key="11">
    <source>
        <dbReference type="Pfam" id="PF02870"/>
    </source>
</evidence>
<evidence type="ECO:0000256" key="4">
    <source>
        <dbReference type="ARBA" id="ARBA00022603"/>
    </source>
</evidence>
<dbReference type="InterPro" id="IPR008332">
    <property type="entry name" value="MethylG_MeTrfase_N"/>
</dbReference>
<evidence type="ECO:0000256" key="1">
    <source>
        <dbReference type="ARBA" id="ARBA00001286"/>
    </source>
</evidence>
<keyword evidence="3 9" id="KW-0963">Cytoplasm</keyword>
<keyword evidence="13" id="KW-1185">Reference proteome</keyword>
<evidence type="ECO:0000256" key="3">
    <source>
        <dbReference type="ARBA" id="ARBA00022490"/>
    </source>
</evidence>
<dbReference type="Gene3D" id="1.10.10.10">
    <property type="entry name" value="Winged helix-like DNA-binding domain superfamily/Winged helix DNA-binding domain"/>
    <property type="match status" value="1"/>
</dbReference>
<accession>A0A1Y5TKM3</accession>
<dbReference type="HAMAP" id="MF_00772">
    <property type="entry name" value="OGT"/>
    <property type="match status" value="1"/>
</dbReference>
<dbReference type="NCBIfam" id="TIGR00589">
    <property type="entry name" value="ogt"/>
    <property type="match status" value="1"/>
</dbReference>
<keyword evidence="4 9" id="KW-0489">Methyltransferase</keyword>
<dbReference type="RefSeq" id="WP_085869791.1">
    <property type="nucleotide sequence ID" value="NZ_FWFQ01000032.1"/>
</dbReference>
<comment type="catalytic activity">
    <reaction evidence="8 9">
        <text>a 6-O-methyl-2'-deoxyguanosine in DNA + L-cysteinyl-[protein] = S-methyl-L-cysteinyl-[protein] + a 2'-deoxyguanosine in DNA</text>
        <dbReference type="Rhea" id="RHEA:24000"/>
        <dbReference type="Rhea" id="RHEA-COMP:10131"/>
        <dbReference type="Rhea" id="RHEA-COMP:10132"/>
        <dbReference type="Rhea" id="RHEA-COMP:11367"/>
        <dbReference type="Rhea" id="RHEA-COMP:11368"/>
        <dbReference type="ChEBI" id="CHEBI:29950"/>
        <dbReference type="ChEBI" id="CHEBI:82612"/>
        <dbReference type="ChEBI" id="CHEBI:85445"/>
        <dbReference type="ChEBI" id="CHEBI:85448"/>
        <dbReference type="EC" id="2.1.1.63"/>
    </reaction>
</comment>
<evidence type="ECO:0000256" key="8">
    <source>
        <dbReference type="ARBA" id="ARBA00049348"/>
    </source>
</evidence>
<comment type="similarity">
    <text evidence="2 9">Belongs to the MGMT family.</text>
</comment>
<dbReference type="InterPro" id="IPR036217">
    <property type="entry name" value="MethylDNA_cys_MeTrfase_DNAb"/>
</dbReference>
<comment type="catalytic activity">
    <reaction evidence="1 9">
        <text>a 4-O-methyl-thymidine in DNA + L-cysteinyl-[protein] = a thymidine in DNA + S-methyl-L-cysteinyl-[protein]</text>
        <dbReference type="Rhea" id="RHEA:53428"/>
        <dbReference type="Rhea" id="RHEA-COMP:10131"/>
        <dbReference type="Rhea" id="RHEA-COMP:10132"/>
        <dbReference type="Rhea" id="RHEA-COMP:13555"/>
        <dbReference type="Rhea" id="RHEA-COMP:13556"/>
        <dbReference type="ChEBI" id="CHEBI:29950"/>
        <dbReference type="ChEBI" id="CHEBI:82612"/>
        <dbReference type="ChEBI" id="CHEBI:137386"/>
        <dbReference type="ChEBI" id="CHEBI:137387"/>
        <dbReference type="EC" id="2.1.1.63"/>
    </reaction>
</comment>
<dbReference type="EMBL" id="FWFQ01000032">
    <property type="protein sequence ID" value="SLN62623.1"/>
    <property type="molecule type" value="Genomic_DNA"/>
</dbReference>
<keyword evidence="6 9" id="KW-0227">DNA damage</keyword>
<evidence type="ECO:0000259" key="10">
    <source>
        <dbReference type="Pfam" id="PF01035"/>
    </source>
</evidence>
<dbReference type="GO" id="GO:0005737">
    <property type="term" value="C:cytoplasm"/>
    <property type="evidence" value="ECO:0007669"/>
    <property type="project" value="UniProtKB-SubCell"/>
</dbReference>
<dbReference type="EC" id="2.1.1.63" evidence="9"/>